<evidence type="ECO:0000256" key="1">
    <source>
        <dbReference type="SAM" id="Coils"/>
    </source>
</evidence>
<reference evidence="5 6" key="1">
    <citation type="journal article" date="2014" name="Nat. Genet.">
        <title>Whole-genome sequence of a flatfish provides insights into ZW sex chromosome evolution and adaptation to a benthic lifestyle.</title>
        <authorList>
            <person name="Chen S."/>
            <person name="Zhang G."/>
            <person name="Shao C."/>
            <person name="Huang Q."/>
            <person name="Liu G."/>
            <person name="Zhang P."/>
            <person name="Song W."/>
            <person name="An N."/>
            <person name="Chalopin D."/>
            <person name="Volff J.N."/>
            <person name="Hong Y."/>
            <person name="Li Q."/>
            <person name="Sha Z."/>
            <person name="Zhou H."/>
            <person name="Xie M."/>
            <person name="Yu Q."/>
            <person name="Liu Y."/>
            <person name="Xiang H."/>
            <person name="Wang N."/>
            <person name="Wu K."/>
            <person name="Yang C."/>
            <person name="Zhou Q."/>
            <person name="Liao X."/>
            <person name="Yang L."/>
            <person name="Hu Q."/>
            <person name="Zhang J."/>
            <person name="Meng L."/>
            <person name="Jin L."/>
            <person name="Tian Y."/>
            <person name="Lian J."/>
            <person name="Yang J."/>
            <person name="Miao G."/>
            <person name="Liu S."/>
            <person name="Liang Z."/>
            <person name="Yan F."/>
            <person name="Li Y."/>
            <person name="Sun B."/>
            <person name="Zhang H."/>
            <person name="Zhang J."/>
            <person name="Zhu Y."/>
            <person name="Du M."/>
            <person name="Zhao Y."/>
            <person name="Schartl M."/>
            <person name="Tang Q."/>
            <person name="Wang J."/>
        </authorList>
    </citation>
    <scope>NUCLEOTIDE SEQUENCE</scope>
</reference>
<dbReference type="PANTHER" id="PTHR46501:SF2">
    <property type="entry name" value="MYOMEGALIN"/>
    <property type="match status" value="1"/>
</dbReference>
<dbReference type="GO" id="GO:1903358">
    <property type="term" value="P:regulation of Golgi organization"/>
    <property type="evidence" value="ECO:0007669"/>
    <property type="project" value="TreeGrafter"/>
</dbReference>
<dbReference type="SUPFAM" id="SSF58010">
    <property type="entry name" value="Fibrinogen coiled-coil and central regions"/>
    <property type="match status" value="1"/>
</dbReference>
<sequence>MKETCRICGRELCGNQRRWIFHPTAKLKLQVLLSHALGKELTRDGRGEFACSKCTFMLDRMYRFDAVIARVEALSIERLQRLLHEKHRLRQCIGGLYRKTNSEGGGVTGDGGEERSGDGMVDISGLAHAKYCALLQDDLVYSLYESWADDRSHRCVHTTPRRCRGCSYWRVPDSDYEAVCKIPRKLARSFSCGPSTRYSASVIGGTVAGQMGNSGGGAEGDGRSVTDSEELPSSPTLVPGSQDPSRASDSDRTLAGRAGSDPSIASLDTVEEYVQPRAMTDGSLCSPREHMDDRISDSLSEEDHCFKSRLCQSIYSHRPYLSLFFSLQTLVEEQQSQLNQYECAAGQCVSELQKAQLQKLQEKLDEMERELRSLRQAAHSQERTIQGLTESISTKDTEVFAQELYQIIEGQNSTLCKLQEIIPEGVGETLTLTQLQSELVRVQSSLFSLGLELEATQRSLRQSQRQGEDLMRFKERLNSDLQEALQNREGTEKHNQDLRCALQKTRAELQAKEAALKESEVEKHTVVQEKEGKNAQLKQCLREKELQLQVINQQSLLKMSAIHSFSSLVTLQRSIDDKFHSLEESEGQVRRFQLAFREKERDLERLRCILSSNEETITSLDGLVRSKELEVEQAAEAYRNLQWLSQQAEEKERSALREKETVIKQLQAALQSRSQETQVTHREKKVKTSNTGSSFLELKARLALKEKLFQELLSDRSRQSSEHQAQVQDLFNTLSSKDQYLQVGPRLLFLFSPPTGFQCNVKASIRCPRHLCCDWQLNEALRAEKRLYQSLMRVHSKSDRYCGYTLSSVLLLYYCMSKYCPSEKIRSHNTELQFSLVLYTPRNVQHSKQCVSGLKKTFV</sequence>
<dbReference type="InterPro" id="IPR040947">
    <property type="entry name" value="SMYLE_N"/>
</dbReference>
<feature type="coiled-coil region" evidence="1">
    <location>
        <begin position="350"/>
        <end position="391"/>
    </location>
</feature>
<keyword evidence="1" id="KW-0175">Coiled coil</keyword>
<evidence type="ECO:0000313" key="5">
    <source>
        <dbReference type="Ensembl" id="ENSCSEP00000023719.1"/>
    </source>
</evidence>
<dbReference type="InterPro" id="IPR012934">
    <property type="entry name" value="Znf_AD"/>
</dbReference>
<proteinExistence type="predicted"/>
<evidence type="ECO:0000259" key="4">
    <source>
        <dbReference type="Pfam" id="PF18615"/>
    </source>
</evidence>
<evidence type="ECO:0000313" key="6">
    <source>
        <dbReference type="Proteomes" id="UP000265120"/>
    </source>
</evidence>
<dbReference type="GO" id="GO:0005634">
    <property type="term" value="C:nucleus"/>
    <property type="evidence" value="ECO:0007669"/>
    <property type="project" value="InterPro"/>
</dbReference>
<dbReference type="OMA" id="SEMEEQW"/>
<dbReference type="InParanoid" id="A0A3P8WAK6"/>
<feature type="domain" description="ZAD" evidence="3">
    <location>
        <begin position="4"/>
        <end position="74"/>
    </location>
</feature>
<name>A0A3P8WAK6_CYNSE</name>
<dbReference type="GO" id="GO:0005813">
    <property type="term" value="C:centrosome"/>
    <property type="evidence" value="ECO:0007669"/>
    <property type="project" value="TreeGrafter"/>
</dbReference>
<dbReference type="STRING" id="244447.ENSCSEP00000023719"/>
<dbReference type="Pfam" id="PF18615">
    <property type="entry name" value="SMYLE_N"/>
    <property type="match status" value="1"/>
</dbReference>
<dbReference type="Proteomes" id="UP000265120">
    <property type="component" value="Chromosome 20"/>
</dbReference>
<reference evidence="5" key="2">
    <citation type="submission" date="2025-08" db="UniProtKB">
        <authorList>
            <consortium name="Ensembl"/>
        </authorList>
    </citation>
    <scope>IDENTIFICATION</scope>
</reference>
<dbReference type="Ensembl" id="ENSCSET00000024028.1">
    <property type="protein sequence ID" value="ENSCSEP00000023719.1"/>
    <property type="gene ID" value="ENSCSEG00000015108.1"/>
</dbReference>
<feature type="coiled-coil region" evidence="1">
    <location>
        <begin position="631"/>
        <end position="676"/>
    </location>
</feature>
<dbReference type="GO" id="GO:0008270">
    <property type="term" value="F:zinc ion binding"/>
    <property type="evidence" value="ECO:0007669"/>
    <property type="project" value="InterPro"/>
</dbReference>
<dbReference type="GO" id="GO:0090063">
    <property type="term" value="P:positive regulation of microtubule nucleation"/>
    <property type="evidence" value="ECO:0007669"/>
    <property type="project" value="TreeGrafter"/>
</dbReference>
<dbReference type="GO" id="GO:0007098">
    <property type="term" value="P:centrosome cycle"/>
    <property type="evidence" value="ECO:0007669"/>
    <property type="project" value="TreeGrafter"/>
</dbReference>
<feature type="coiled-coil region" evidence="1">
    <location>
        <begin position="474"/>
        <end position="554"/>
    </location>
</feature>
<keyword evidence="6" id="KW-1185">Reference proteome</keyword>
<dbReference type="InterPro" id="IPR052593">
    <property type="entry name" value="MT-associated_AKAP9-binding"/>
</dbReference>
<dbReference type="Pfam" id="PF07776">
    <property type="entry name" value="zf-AD"/>
    <property type="match status" value="1"/>
</dbReference>
<accession>A0A3P8WAK6</accession>
<dbReference type="PANTHER" id="PTHR46501">
    <property type="entry name" value="MYOMEGALIN"/>
    <property type="match status" value="1"/>
</dbReference>
<dbReference type="GeneTree" id="ENSGT00950000183190"/>
<feature type="region of interest" description="Disordered" evidence="2">
    <location>
        <begin position="210"/>
        <end position="268"/>
    </location>
</feature>
<feature type="domain" description="Short myomegalin-like EB1 binding protein N-terminal" evidence="4">
    <location>
        <begin position="120"/>
        <end position="313"/>
    </location>
</feature>
<dbReference type="GO" id="GO:0060090">
    <property type="term" value="F:molecular adaptor activity"/>
    <property type="evidence" value="ECO:0007669"/>
    <property type="project" value="TreeGrafter"/>
</dbReference>
<organism evidence="5 6">
    <name type="scientific">Cynoglossus semilaevis</name>
    <name type="common">Tongue sole</name>
    <dbReference type="NCBI Taxonomy" id="244447"/>
    <lineage>
        <taxon>Eukaryota</taxon>
        <taxon>Metazoa</taxon>
        <taxon>Chordata</taxon>
        <taxon>Craniata</taxon>
        <taxon>Vertebrata</taxon>
        <taxon>Euteleostomi</taxon>
        <taxon>Actinopterygii</taxon>
        <taxon>Neopterygii</taxon>
        <taxon>Teleostei</taxon>
        <taxon>Neoteleostei</taxon>
        <taxon>Acanthomorphata</taxon>
        <taxon>Carangaria</taxon>
        <taxon>Pleuronectiformes</taxon>
        <taxon>Pleuronectoidei</taxon>
        <taxon>Cynoglossidae</taxon>
        <taxon>Cynoglossinae</taxon>
        <taxon>Cynoglossus</taxon>
    </lineage>
</organism>
<protein>
    <submittedName>
        <fullName evidence="5">Uncharacterized protein</fullName>
    </submittedName>
</protein>
<evidence type="ECO:0000259" key="3">
    <source>
        <dbReference type="Pfam" id="PF07776"/>
    </source>
</evidence>
<dbReference type="AlphaFoldDB" id="A0A3P8WAK6"/>
<reference evidence="5" key="3">
    <citation type="submission" date="2025-09" db="UniProtKB">
        <authorList>
            <consortium name="Ensembl"/>
        </authorList>
    </citation>
    <scope>IDENTIFICATION</scope>
</reference>
<dbReference type="GO" id="GO:0005794">
    <property type="term" value="C:Golgi apparatus"/>
    <property type="evidence" value="ECO:0007669"/>
    <property type="project" value="TreeGrafter"/>
</dbReference>
<evidence type="ECO:0000256" key="2">
    <source>
        <dbReference type="SAM" id="MobiDB-lite"/>
    </source>
</evidence>